<dbReference type="Gene3D" id="1.10.10.2910">
    <property type="match status" value="1"/>
</dbReference>
<name>A0A644WPG5_9ZZZZ</name>
<evidence type="ECO:0000313" key="2">
    <source>
        <dbReference type="EMBL" id="MPM05700.1"/>
    </source>
</evidence>
<organism evidence="2">
    <name type="scientific">bioreactor metagenome</name>
    <dbReference type="NCBI Taxonomy" id="1076179"/>
    <lineage>
        <taxon>unclassified sequences</taxon>
        <taxon>metagenomes</taxon>
        <taxon>ecological metagenomes</taxon>
    </lineage>
</organism>
<dbReference type="InterPro" id="IPR052345">
    <property type="entry name" value="Rad_response_metalloprotease"/>
</dbReference>
<sequence length="247" mass="28547">MKIPLGQKANGMYLFSSNDFDSVAELVLREYAPYMLEKAQPLNIEAMADEAYSLTILDRYLSAHGSILGIISFADLRIEVMTLEKQIAEEKLMTGTIIIDASLLGEEQHHRRRFTISHELSHWIIHRQMHYSDNPNYSLRTTRPYIVCRESTPNRDRHREYWTENDWMEWQADKFASAMLMPASVFYPEAQAVMRRHRAGSYIVDGCGSKSTTDVITELTEIFDVSRTAVRIRLKQAGYLRCADVLM</sequence>
<gene>
    <name evidence="2" type="ORF">SDC9_51991</name>
</gene>
<dbReference type="AlphaFoldDB" id="A0A644WPG5"/>
<feature type="domain" description="IrrE N-terminal-like" evidence="1">
    <location>
        <begin position="108"/>
        <end position="235"/>
    </location>
</feature>
<accession>A0A644WPG5</accession>
<reference evidence="2" key="1">
    <citation type="submission" date="2019-08" db="EMBL/GenBank/DDBJ databases">
        <authorList>
            <person name="Kucharzyk K."/>
            <person name="Murdoch R.W."/>
            <person name="Higgins S."/>
            <person name="Loffler F."/>
        </authorList>
    </citation>
    <scope>NUCLEOTIDE SEQUENCE</scope>
</reference>
<dbReference type="EMBL" id="VSSQ01001157">
    <property type="protein sequence ID" value="MPM05700.1"/>
    <property type="molecule type" value="Genomic_DNA"/>
</dbReference>
<dbReference type="PANTHER" id="PTHR43236:SF2">
    <property type="entry name" value="BLL0069 PROTEIN"/>
    <property type="match status" value="1"/>
</dbReference>
<dbReference type="InterPro" id="IPR010359">
    <property type="entry name" value="IrrE_HExxH"/>
</dbReference>
<dbReference type="Pfam" id="PF06114">
    <property type="entry name" value="Peptidase_M78"/>
    <property type="match status" value="1"/>
</dbReference>
<evidence type="ECO:0000259" key="1">
    <source>
        <dbReference type="Pfam" id="PF06114"/>
    </source>
</evidence>
<comment type="caution">
    <text evidence="2">The sequence shown here is derived from an EMBL/GenBank/DDBJ whole genome shotgun (WGS) entry which is preliminary data.</text>
</comment>
<dbReference type="PANTHER" id="PTHR43236">
    <property type="entry name" value="ANTITOXIN HIGA1"/>
    <property type="match status" value="1"/>
</dbReference>
<protein>
    <recommendedName>
        <fullName evidence="1">IrrE N-terminal-like domain-containing protein</fullName>
    </recommendedName>
</protein>
<proteinExistence type="predicted"/>